<dbReference type="Proteomes" id="UP001479520">
    <property type="component" value="Chromosome"/>
</dbReference>
<feature type="transmembrane region" description="Helical" evidence="1">
    <location>
        <begin position="85"/>
        <end position="105"/>
    </location>
</feature>
<feature type="transmembrane region" description="Helical" evidence="1">
    <location>
        <begin position="51"/>
        <end position="73"/>
    </location>
</feature>
<keyword evidence="1" id="KW-0472">Membrane</keyword>
<protein>
    <submittedName>
        <fullName evidence="2">Uncharacterized protein</fullName>
    </submittedName>
</protein>
<keyword evidence="3" id="KW-1185">Reference proteome</keyword>
<keyword evidence="1" id="KW-1133">Transmembrane helix</keyword>
<gene>
    <name evidence="2" type="ORF">AADV58_10180</name>
</gene>
<keyword evidence="1" id="KW-0812">Transmembrane</keyword>
<accession>A0ABZ2XCF4</accession>
<sequence length="120" mass="12621">MAEPIAPTLASGGLVVLGIATGINPMFLVAGFIGCWWYNTYVQPPLPIIQRLTSGVIAALVAAWTAPPVLAWITGSDWWPAHVPAPTVGFPLALAAGFLTHRVIGPGLLRIAQKKAEDLT</sequence>
<dbReference type="RefSeq" id="WP_341743092.1">
    <property type="nucleotide sequence ID" value="NZ_CP151406.1"/>
</dbReference>
<dbReference type="EMBL" id="CP151406">
    <property type="protein sequence ID" value="WZJ20321.1"/>
    <property type="molecule type" value="Genomic_DNA"/>
</dbReference>
<organism evidence="2 3">
    <name type="scientific">Azonexus hydrophilus</name>
    <dbReference type="NCBI Taxonomy" id="418702"/>
    <lineage>
        <taxon>Bacteria</taxon>
        <taxon>Pseudomonadati</taxon>
        <taxon>Pseudomonadota</taxon>
        <taxon>Betaproteobacteria</taxon>
        <taxon>Rhodocyclales</taxon>
        <taxon>Azonexaceae</taxon>
        <taxon>Azonexus</taxon>
    </lineage>
</organism>
<name>A0ABZ2XCF4_9RHOO</name>
<evidence type="ECO:0000313" key="2">
    <source>
        <dbReference type="EMBL" id="WZJ20321.1"/>
    </source>
</evidence>
<evidence type="ECO:0000256" key="1">
    <source>
        <dbReference type="SAM" id="Phobius"/>
    </source>
</evidence>
<reference evidence="2 3" key="1">
    <citation type="submission" date="2024-04" db="EMBL/GenBank/DDBJ databases">
        <title>Dissimilatory iodate-reducing microorganisms contribute to the enrichment of iodine in groundwater.</title>
        <authorList>
            <person name="Jiang Z."/>
        </authorList>
    </citation>
    <scope>NUCLEOTIDE SEQUENCE [LARGE SCALE GENOMIC DNA]</scope>
    <source>
        <strain evidence="2 3">NCP973</strain>
    </source>
</reference>
<proteinExistence type="predicted"/>
<feature type="transmembrane region" description="Helical" evidence="1">
    <location>
        <begin position="12"/>
        <end position="39"/>
    </location>
</feature>
<evidence type="ECO:0000313" key="3">
    <source>
        <dbReference type="Proteomes" id="UP001479520"/>
    </source>
</evidence>